<comment type="caution">
    <text evidence="2">The sequence shown here is derived from an EMBL/GenBank/DDBJ whole genome shotgun (WGS) entry which is preliminary data.</text>
</comment>
<feature type="transmembrane region" description="Helical" evidence="1">
    <location>
        <begin position="88"/>
        <end position="106"/>
    </location>
</feature>
<feature type="transmembrane region" description="Helical" evidence="1">
    <location>
        <begin position="66"/>
        <end position="82"/>
    </location>
</feature>
<name>A3VK36_9RHOB</name>
<feature type="transmembrane region" description="Helical" evidence="1">
    <location>
        <begin position="38"/>
        <end position="59"/>
    </location>
</feature>
<keyword evidence="3" id="KW-1185">Reference proteome</keyword>
<dbReference type="HOGENOM" id="CLU_056469_4_2_5"/>
<dbReference type="OrthoDB" id="5868344at2"/>
<sequence>MISLTSPVETWAHDVPAGVKLAALSAATVGLFALQNPIWLGVALVCAGAIVLSGGLRFARAAARSLRILIPFLALIAVWHGVTGQIEAGLVVALRLLTALTLANFVTMTTRLTDMVAVAAFLLSPLRRFGLSTRAFELSIALVVRFTPAIAQKGGLLAEAWRARAARRVGWQIVMPLAAIALDDADHVADALRARGGLDQTP</sequence>
<organism evidence="2 3">
    <name type="scientific">Maritimibacter alkaliphilus HTCC2654</name>
    <dbReference type="NCBI Taxonomy" id="314271"/>
    <lineage>
        <taxon>Bacteria</taxon>
        <taxon>Pseudomonadati</taxon>
        <taxon>Pseudomonadota</taxon>
        <taxon>Alphaproteobacteria</taxon>
        <taxon>Rhodobacterales</taxon>
        <taxon>Roseobacteraceae</taxon>
        <taxon>Maritimibacter</taxon>
    </lineage>
</organism>
<protein>
    <submittedName>
        <fullName evidence="2">Putative ABC transporter, inner membrane subunit</fullName>
    </submittedName>
</protein>
<keyword evidence="1" id="KW-0472">Membrane</keyword>
<reference evidence="2 3" key="1">
    <citation type="journal article" date="2010" name="J. Bacteriol.">
        <title>Genome sequences of Pelagibaca bermudensis HTCC2601T and Maritimibacter alkaliphilus HTCC2654T, the type strains of two marine Roseobacter genera.</title>
        <authorList>
            <person name="Thrash J.C."/>
            <person name="Cho J.C."/>
            <person name="Ferriera S."/>
            <person name="Johnson J."/>
            <person name="Vergin K.L."/>
            <person name="Giovannoni S.J."/>
        </authorList>
    </citation>
    <scope>NUCLEOTIDE SEQUENCE [LARGE SCALE GENOMIC DNA]</scope>
    <source>
        <strain evidence="2 3">HTCC2654</strain>
    </source>
</reference>
<gene>
    <name evidence="2" type="ORF">RB2654_23303</name>
</gene>
<dbReference type="EMBL" id="AAMT01000016">
    <property type="protein sequence ID" value="EAQ11341.1"/>
    <property type="molecule type" value="Genomic_DNA"/>
</dbReference>
<evidence type="ECO:0000313" key="2">
    <source>
        <dbReference type="EMBL" id="EAQ11341.1"/>
    </source>
</evidence>
<dbReference type="STRING" id="314271.RB2654_23303"/>
<accession>A3VK36</accession>
<evidence type="ECO:0000256" key="1">
    <source>
        <dbReference type="SAM" id="Phobius"/>
    </source>
</evidence>
<dbReference type="RefSeq" id="WP_008327530.1">
    <property type="nucleotide sequence ID" value="NZ_AAMT01000016.1"/>
</dbReference>
<proteinExistence type="predicted"/>
<dbReference type="AlphaFoldDB" id="A3VK36"/>
<evidence type="ECO:0000313" key="3">
    <source>
        <dbReference type="Proteomes" id="UP000002931"/>
    </source>
</evidence>
<keyword evidence="1" id="KW-0812">Transmembrane</keyword>
<dbReference type="Proteomes" id="UP000002931">
    <property type="component" value="Unassembled WGS sequence"/>
</dbReference>
<keyword evidence="1" id="KW-1133">Transmembrane helix</keyword>